<sequence length="258" mass="26218">PYGTPPPGQPYGQPGGYPTPPPPPSGGGKGKTIGLVVGAVVLVGAIIGGAVLVLGDDDKGPNNAGKNSVVTDDGAHKLEAPPKIGKFTKQASLGQGLEAQIERDVKHLPIEDPESLFASYSTVDASDPSKLDPAALATMETLGYVGAWGKINDPDAAVDKYFDVLKQGSRPGGQIELIGDVRAVTPPGLSGAVMKCQETKITIQPGQPPQQSATCVWADKSTLGAVSPGKSPLGGGTTVDAAARLAVEVRDNTRVAAD</sequence>
<feature type="region of interest" description="Disordered" evidence="1">
    <location>
        <begin position="56"/>
        <end position="75"/>
    </location>
</feature>
<keyword evidence="2" id="KW-0812">Transmembrane</keyword>
<evidence type="ECO:0000313" key="3">
    <source>
        <dbReference type="EMBL" id="MBB1262376.1"/>
    </source>
</evidence>
<evidence type="ECO:0000256" key="2">
    <source>
        <dbReference type="SAM" id="Phobius"/>
    </source>
</evidence>
<dbReference type="Proteomes" id="UP000517765">
    <property type="component" value="Unassembled WGS sequence"/>
</dbReference>
<feature type="non-terminal residue" evidence="3">
    <location>
        <position position="1"/>
    </location>
</feature>
<dbReference type="RefSeq" id="WP_181356602.1">
    <property type="nucleotide sequence ID" value="NZ_JABJXA010000329.1"/>
</dbReference>
<comment type="caution">
    <text evidence="3">The sequence shown here is derived from an EMBL/GenBank/DDBJ whole genome shotgun (WGS) entry which is preliminary data.</text>
</comment>
<reference evidence="4" key="1">
    <citation type="submission" date="2020-05" db="EMBL/GenBank/DDBJ databases">
        <title>Classification of alakaliphilic streptomycetes isolated from an alkaline soil next to Lonar Crater, India and a proposal for the recognition of Streptomyces alkaliterrae sp. nov.</title>
        <authorList>
            <person name="Golinska P."/>
        </authorList>
    </citation>
    <scope>NUCLEOTIDE SEQUENCE [LARGE SCALE GENOMIC DNA]</scope>
    <source>
        <strain evidence="4">OF8</strain>
    </source>
</reference>
<gene>
    <name evidence="3" type="ORF">H3147_26770</name>
</gene>
<feature type="region of interest" description="Disordered" evidence="1">
    <location>
        <begin position="1"/>
        <end position="31"/>
    </location>
</feature>
<keyword evidence="2" id="KW-1133">Transmembrane helix</keyword>
<protein>
    <submittedName>
        <fullName evidence="3">Uncharacterized protein</fullName>
    </submittedName>
</protein>
<evidence type="ECO:0000313" key="4">
    <source>
        <dbReference type="Proteomes" id="UP000517765"/>
    </source>
</evidence>
<feature type="transmembrane region" description="Helical" evidence="2">
    <location>
        <begin position="33"/>
        <end position="54"/>
    </location>
</feature>
<keyword evidence="2" id="KW-0472">Membrane</keyword>
<dbReference type="EMBL" id="JABJXA010000329">
    <property type="protein sequence ID" value="MBB1262376.1"/>
    <property type="molecule type" value="Genomic_DNA"/>
</dbReference>
<name>A0A7W3ZVU3_9ACTN</name>
<proteinExistence type="predicted"/>
<organism evidence="3 4">
    <name type="scientific">Streptomyces alkaliterrae</name>
    <dbReference type="NCBI Taxonomy" id="2213162"/>
    <lineage>
        <taxon>Bacteria</taxon>
        <taxon>Bacillati</taxon>
        <taxon>Actinomycetota</taxon>
        <taxon>Actinomycetes</taxon>
        <taxon>Kitasatosporales</taxon>
        <taxon>Streptomycetaceae</taxon>
        <taxon>Streptomyces</taxon>
    </lineage>
</organism>
<dbReference type="AlphaFoldDB" id="A0A7W3ZVU3"/>
<evidence type="ECO:0000256" key="1">
    <source>
        <dbReference type="SAM" id="MobiDB-lite"/>
    </source>
</evidence>
<accession>A0A7W3ZVU3</accession>